<evidence type="ECO:0000256" key="2">
    <source>
        <dbReference type="ARBA" id="ARBA00022525"/>
    </source>
</evidence>
<keyword evidence="2" id="KW-0964">Secreted</keyword>
<keyword evidence="4" id="KW-1185">Reference proteome</keyword>
<dbReference type="PRINTS" id="PR00313">
    <property type="entry name" value="CABNDNGRPT"/>
</dbReference>
<dbReference type="InterPro" id="IPR001343">
    <property type="entry name" value="Hemolysn_Ca-bd"/>
</dbReference>
<comment type="subcellular location">
    <subcellularLocation>
        <location evidence="1">Secreted</location>
    </subcellularLocation>
</comment>
<proteinExistence type="predicted"/>
<dbReference type="InterPro" id="IPR011049">
    <property type="entry name" value="Serralysin-like_metalloprot_C"/>
</dbReference>
<gene>
    <name evidence="3" type="ORF">ACFO5X_00670</name>
</gene>
<comment type="caution">
    <text evidence="3">The sequence shown here is derived from an EMBL/GenBank/DDBJ whole genome shotgun (WGS) entry which is preliminary data.</text>
</comment>
<accession>A0ABV9KBQ4</accession>
<evidence type="ECO:0000313" key="3">
    <source>
        <dbReference type="EMBL" id="MFC4667051.1"/>
    </source>
</evidence>
<evidence type="ECO:0000256" key="1">
    <source>
        <dbReference type="ARBA" id="ARBA00004613"/>
    </source>
</evidence>
<dbReference type="InterPro" id="IPR050557">
    <property type="entry name" value="RTX_toxin/Mannuronan_C5-epim"/>
</dbReference>
<dbReference type="PANTHER" id="PTHR38340:SF1">
    <property type="entry name" value="S-LAYER PROTEIN"/>
    <property type="match status" value="1"/>
</dbReference>
<dbReference type="PROSITE" id="PS00330">
    <property type="entry name" value="HEMOLYSIN_CALCIUM"/>
    <property type="match status" value="3"/>
</dbReference>
<evidence type="ECO:0000313" key="4">
    <source>
        <dbReference type="Proteomes" id="UP001595973"/>
    </source>
</evidence>
<protein>
    <submittedName>
        <fullName evidence="3">Calcium-binding protein</fullName>
    </submittedName>
</protein>
<dbReference type="PANTHER" id="PTHR38340">
    <property type="entry name" value="S-LAYER PROTEIN"/>
    <property type="match status" value="1"/>
</dbReference>
<dbReference type="EMBL" id="JBHSGI010000002">
    <property type="protein sequence ID" value="MFC4667051.1"/>
    <property type="molecule type" value="Genomic_DNA"/>
</dbReference>
<organism evidence="3 4">
    <name type="scientific">Seohaeicola nanhaiensis</name>
    <dbReference type="NCBI Taxonomy" id="1387282"/>
    <lineage>
        <taxon>Bacteria</taxon>
        <taxon>Pseudomonadati</taxon>
        <taxon>Pseudomonadota</taxon>
        <taxon>Alphaproteobacteria</taxon>
        <taxon>Rhodobacterales</taxon>
        <taxon>Roseobacteraceae</taxon>
        <taxon>Seohaeicola</taxon>
    </lineage>
</organism>
<sequence>MRTYEISEGIANGHRVPAGLFENLFLDSVVTNATSTSAFLTNEASTLSVTGTNLVYGTSAGQTTLVSGTLESFTYSFSPGYYVTFKELDLDIANVSAAALAEASGELGAMEALLYALDWKIIDNSTSANVTPSLTSFDDIAIRFAGNDEVFLNYGNDTFVLGTGNDRAYGAAGDDMLYGQSGNDHLFGGSGADSLFGGAGHDNLIGGRGRDLLDGGAGRDRLVGGDGDDVLTGGAGRDRFVFVIPELYRDYDQITDFQAGVDRVVIRTDQAVTMTDTGFGLLVEIGDFDILLKDVAQADLAGNSIAILPL</sequence>
<dbReference type="Pfam" id="PF00353">
    <property type="entry name" value="HemolysinCabind"/>
    <property type="match status" value="2"/>
</dbReference>
<dbReference type="Proteomes" id="UP001595973">
    <property type="component" value="Unassembled WGS sequence"/>
</dbReference>
<dbReference type="RefSeq" id="WP_380714931.1">
    <property type="nucleotide sequence ID" value="NZ_JBHSGI010000002.1"/>
</dbReference>
<name>A0ABV9KBQ4_9RHOB</name>
<dbReference type="InterPro" id="IPR018511">
    <property type="entry name" value="Hemolysin-typ_Ca-bd_CS"/>
</dbReference>
<dbReference type="SUPFAM" id="SSF51120">
    <property type="entry name" value="beta-Roll"/>
    <property type="match status" value="1"/>
</dbReference>
<dbReference type="Gene3D" id="2.150.10.10">
    <property type="entry name" value="Serralysin-like metalloprotease, C-terminal"/>
    <property type="match status" value="2"/>
</dbReference>
<reference evidence="4" key="1">
    <citation type="journal article" date="2019" name="Int. J. Syst. Evol. Microbiol.">
        <title>The Global Catalogue of Microorganisms (GCM) 10K type strain sequencing project: providing services to taxonomists for standard genome sequencing and annotation.</title>
        <authorList>
            <consortium name="The Broad Institute Genomics Platform"/>
            <consortium name="The Broad Institute Genome Sequencing Center for Infectious Disease"/>
            <person name="Wu L."/>
            <person name="Ma J."/>
        </authorList>
    </citation>
    <scope>NUCLEOTIDE SEQUENCE [LARGE SCALE GENOMIC DNA]</scope>
    <source>
        <strain evidence="4">CGMCC 4.7283</strain>
    </source>
</reference>